<protein>
    <recommendedName>
        <fullName evidence="9">Fucosyltransferase</fullName>
    </recommendedName>
</protein>
<keyword evidence="2" id="KW-0328">Glycosyltransferase</keyword>
<evidence type="ECO:0000256" key="2">
    <source>
        <dbReference type="ARBA" id="ARBA00022676"/>
    </source>
</evidence>
<feature type="region of interest" description="Disordered" evidence="6">
    <location>
        <begin position="665"/>
        <end position="685"/>
    </location>
</feature>
<keyword evidence="8" id="KW-1185">Reference proteome</keyword>
<evidence type="ECO:0000256" key="6">
    <source>
        <dbReference type="SAM" id="MobiDB-lite"/>
    </source>
</evidence>
<evidence type="ECO:0008006" key="9">
    <source>
        <dbReference type="Google" id="ProtNLM"/>
    </source>
</evidence>
<dbReference type="InterPro" id="IPR004938">
    <property type="entry name" value="XG_FTase"/>
</dbReference>
<reference evidence="7" key="1">
    <citation type="submission" date="2024-02" db="EMBL/GenBank/DDBJ databases">
        <authorList>
            <consortium name="ELIXIR-Norway"/>
            <consortium name="Elixir Norway"/>
        </authorList>
    </citation>
    <scope>NUCLEOTIDE SEQUENCE</scope>
</reference>
<evidence type="ECO:0000256" key="5">
    <source>
        <dbReference type="ARBA" id="ARBA00023316"/>
    </source>
</evidence>
<dbReference type="PANTHER" id="PTHR31889">
    <property type="entry name" value="FUCOSYLTRANSFERASE 2-RELATED"/>
    <property type="match status" value="1"/>
</dbReference>
<evidence type="ECO:0000256" key="1">
    <source>
        <dbReference type="ARBA" id="ARBA00010481"/>
    </source>
</evidence>
<gene>
    <name evidence="7" type="ORF">CSSPTR1EN2_LOCUS13018</name>
</gene>
<organism evidence="7 8">
    <name type="scientific">Sphagnum troendelagicum</name>
    <dbReference type="NCBI Taxonomy" id="128251"/>
    <lineage>
        <taxon>Eukaryota</taxon>
        <taxon>Viridiplantae</taxon>
        <taxon>Streptophyta</taxon>
        <taxon>Embryophyta</taxon>
        <taxon>Bryophyta</taxon>
        <taxon>Sphagnophytina</taxon>
        <taxon>Sphagnopsida</taxon>
        <taxon>Sphagnales</taxon>
        <taxon>Sphagnaceae</taxon>
        <taxon>Sphagnum</taxon>
    </lineage>
</organism>
<evidence type="ECO:0000313" key="8">
    <source>
        <dbReference type="Proteomes" id="UP001497512"/>
    </source>
</evidence>
<feature type="compositionally biased region" description="Polar residues" evidence="6">
    <location>
        <begin position="675"/>
        <end position="685"/>
    </location>
</feature>
<evidence type="ECO:0000313" key="7">
    <source>
        <dbReference type="EMBL" id="CAK9215869.1"/>
    </source>
</evidence>
<dbReference type="EMBL" id="OZ019894">
    <property type="protein sequence ID" value="CAK9215869.1"/>
    <property type="molecule type" value="Genomic_DNA"/>
</dbReference>
<dbReference type="PANTHER" id="PTHR31889:SF86">
    <property type="entry name" value="FUCOSYLTRANSFERASE"/>
    <property type="match status" value="1"/>
</dbReference>
<proteinExistence type="inferred from homology"/>
<keyword evidence="5" id="KW-0961">Cell wall biogenesis/degradation</keyword>
<dbReference type="Pfam" id="PF03254">
    <property type="entry name" value="XG_FTase"/>
    <property type="match status" value="1"/>
</dbReference>
<sequence length="685" mass="76812">MHDLLTDSDRITRGDLMPRLKRSKSMIQSACKCSDRGRFMGQIWPTLWKTVVCFTVLFWVLIPLSKVTDPQELGGEESAPAFNQRQAAAAHLIKIAASTVSTTRNPHYPSDKPAVRMDSQRVKHSTVKLPAAAVQLDKSTTTTGLPASVEGLIQDIRAAAMRVNGGKAVKPLSRAAKKKWHKRNPCTSREKLPLVYSRRKSTKDVDHDNAAWQAVFREYTILHRTCTSKIRNVTEYLQERITRTGCKFMVCDATEGSGLGNKILLITSCFLYAVLTQRIFLVPSSSLLCDIMCEPFEGSSWRIPDGRVLGLGPSPDFFASVDSFLATRGDDLLLQQHSKNVSAKVDMYATDVSDDWFFQPENRFYCPTEQSFLSNVTCIGVVGCQYTIPKLFSMPTFRPTLESLFPTRMVLTDLLRSLMLPVDSIWHEVEKVEAMQPDRADRRVGVQIRYFRGVEAFEKLHHGVDSRIKQCFLENGILPKQKTKVSDDAVESPRSSNRITVFIASLHNSFEKSLKMDYLQNPPANGENVTIVQLSRKLSQGYGVQDDAQAMVEMILLSFSDDIIVTPMSTFGGVAHAYGALRPWFVQIPPWFVDNPFNVSEPDGPPCVRAQTIDTCSHLPEKQFDCPHDPELHGRFVTDLTPSLKDCLVEDVQTGIQLITSTRQFPSPPAPRHFLSSSFNQDLPC</sequence>
<keyword evidence="3" id="KW-0808">Transferase</keyword>
<comment type="similarity">
    <text evidence="1">Belongs to the glycosyltransferase 37 family.</text>
</comment>
<keyword evidence="4" id="KW-0325">Glycoprotein</keyword>
<name>A0ABP0U9U2_9BRYO</name>
<evidence type="ECO:0000256" key="4">
    <source>
        <dbReference type="ARBA" id="ARBA00023180"/>
    </source>
</evidence>
<accession>A0ABP0U9U2</accession>
<dbReference type="Proteomes" id="UP001497512">
    <property type="component" value="Chromosome 2"/>
</dbReference>
<evidence type="ECO:0000256" key="3">
    <source>
        <dbReference type="ARBA" id="ARBA00022679"/>
    </source>
</evidence>